<dbReference type="WBParaSite" id="SMRG1_570.1">
    <property type="protein sequence ID" value="SMRG1_570.1"/>
    <property type="gene ID" value="SMRG1_570"/>
</dbReference>
<accession>A0AA85A090</accession>
<evidence type="ECO:0000313" key="1">
    <source>
        <dbReference type="Proteomes" id="UP000050790"/>
    </source>
</evidence>
<evidence type="ECO:0000313" key="2">
    <source>
        <dbReference type="WBParaSite" id="SMRG1_570.1"/>
    </source>
</evidence>
<protein>
    <submittedName>
        <fullName evidence="2">Uncharacterized protein</fullName>
    </submittedName>
</protein>
<dbReference type="AlphaFoldDB" id="A0AA85A090"/>
<name>A0AA85A090_9TREM</name>
<dbReference type="Proteomes" id="UP000050790">
    <property type="component" value="Unassembled WGS sequence"/>
</dbReference>
<organism evidence="1 2">
    <name type="scientific">Schistosoma margrebowiei</name>
    <dbReference type="NCBI Taxonomy" id="48269"/>
    <lineage>
        <taxon>Eukaryota</taxon>
        <taxon>Metazoa</taxon>
        <taxon>Spiralia</taxon>
        <taxon>Lophotrochozoa</taxon>
        <taxon>Platyhelminthes</taxon>
        <taxon>Trematoda</taxon>
        <taxon>Digenea</taxon>
        <taxon>Strigeidida</taxon>
        <taxon>Schistosomatoidea</taxon>
        <taxon>Schistosomatidae</taxon>
        <taxon>Schistosoma</taxon>
    </lineage>
</organism>
<reference evidence="2" key="1">
    <citation type="submission" date="2023-11" db="UniProtKB">
        <authorList>
            <consortium name="WormBaseParasite"/>
        </authorList>
    </citation>
    <scope>IDENTIFICATION</scope>
</reference>
<sequence>MHSYKSPKTNLQEILTNIYSLENDKCSFSNLLNNKNNQHMINNDCFGHLIELSRNVNLTLFSSTNNIF</sequence>
<proteinExistence type="predicted"/>